<evidence type="ECO:0000259" key="1">
    <source>
        <dbReference type="Pfam" id="PF05707"/>
    </source>
</evidence>
<reference evidence="2" key="1">
    <citation type="journal article" date="2015" name="Nature">
        <title>Complex archaea that bridge the gap between prokaryotes and eukaryotes.</title>
        <authorList>
            <person name="Spang A."/>
            <person name="Saw J.H."/>
            <person name="Jorgensen S.L."/>
            <person name="Zaremba-Niedzwiedzka K."/>
            <person name="Martijn J."/>
            <person name="Lind A.E."/>
            <person name="van Eijk R."/>
            <person name="Schleper C."/>
            <person name="Guy L."/>
            <person name="Ettema T.J."/>
        </authorList>
    </citation>
    <scope>NUCLEOTIDE SEQUENCE</scope>
</reference>
<sequence length="251" mass="30169">MIHLFLGKLGSGKTLHAVRQMYEDQDYIKTYSNIITKKLKNNCLINSDMIIKKVLVDTKRKRDGTEVPVYEYKLNREFWIKLENEPLNVIIDEAHEIFNARRSFSNINKIFSSYLSLLRRVVGNRDGTVYGRLTLISQLSRRLDIIGREMCNSIYYHIGHYIKQCRKCKLTWQENSEIPEPIYKCPQCNHPYLIKYNHVIQVYKFKSLNDFEMWQQTGQKFWYGQIYIKNCEKIFPLYKTMQWDNLFDDLY</sequence>
<protein>
    <recommendedName>
        <fullName evidence="1">Zona occludens toxin N-terminal domain-containing protein</fullName>
    </recommendedName>
</protein>
<name>A0A0F9UQU9_9ZZZZ</name>
<gene>
    <name evidence="2" type="ORF">LCGC14_0577150</name>
</gene>
<dbReference type="Gene3D" id="3.40.50.300">
    <property type="entry name" value="P-loop containing nucleotide triphosphate hydrolases"/>
    <property type="match status" value="1"/>
</dbReference>
<comment type="caution">
    <text evidence="2">The sequence shown here is derived from an EMBL/GenBank/DDBJ whole genome shotgun (WGS) entry which is preliminary data.</text>
</comment>
<organism evidence="2">
    <name type="scientific">marine sediment metagenome</name>
    <dbReference type="NCBI Taxonomy" id="412755"/>
    <lineage>
        <taxon>unclassified sequences</taxon>
        <taxon>metagenomes</taxon>
        <taxon>ecological metagenomes</taxon>
    </lineage>
</organism>
<evidence type="ECO:0000313" key="2">
    <source>
        <dbReference type="EMBL" id="KKN55973.1"/>
    </source>
</evidence>
<dbReference type="EMBL" id="LAZR01000864">
    <property type="protein sequence ID" value="KKN55973.1"/>
    <property type="molecule type" value="Genomic_DNA"/>
</dbReference>
<proteinExistence type="predicted"/>
<dbReference type="Pfam" id="PF05707">
    <property type="entry name" value="Zot"/>
    <property type="match status" value="1"/>
</dbReference>
<accession>A0A0F9UQU9</accession>
<dbReference type="InterPro" id="IPR008900">
    <property type="entry name" value="Zot_N"/>
</dbReference>
<feature type="domain" description="Zona occludens toxin N-terminal" evidence="1">
    <location>
        <begin position="1"/>
        <end position="118"/>
    </location>
</feature>
<dbReference type="AlphaFoldDB" id="A0A0F9UQU9"/>
<dbReference type="InterPro" id="IPR027417">
    <property type="entry name" value="P-loop_NTPase"/>
</dbReference>